<evidence type="ECO:0000256" key="1">
    <source>
        <dbReference type="ARBA" id="ARBA00010458"/>
    </source>
</evidence>
<protein>
    <submittedName>
        <fullName evidence="4">Uncharacterized protein</fullName>
    </submittedName>
</protein>
<reference evidence="4 5" key="1">
    <citation type="journal article" date="2021" name="Commun. Biol.">
        <title>The genome of Shorea leprosula (Dipterocarpaceae) highlights the ecological relevance of drought in aseasonal tropical rainforests.</title>
        <authorList>
            <person name="Ng K.K.S."/>
            <person name="Kobayashi M.J."/>
            <person name="Fawcett J.A."/>
            <person name="Hatakeyama M."/>
            <person name="Paape T."/>
            <person name="Ng C.H."/>
            <person name="Ang C.C."/>
            <person name="Tnah L.H."/>
            <person name="Lee C.T."/>
            <person name="Nishiyama T."/>
            <person name="Sese J."/>
            <person name="O'Brien M.J."/>
            <person name="Copetti D."/>
            <person name="Mohd Noor M.I."/>
            <person name="Ong R.C."/>
            <person name="Putra M."/>
            <person name="Sireger I.Z."/>
            <person name="Indrioko S."/>
            <person name="Kosugi Y."/>
            <person name="Izuno A."/>
            <person name="Isagi Y."/>
            <person name="Lee S.L."/>
            <person name="Shimizu K.K."/>
        </authorList>
    </citation>
    <scope>NUCLEOTIDE SEQUENCE [LARGE SCALE GENOMIC DNA]</scope>
    <source>
        <strain evidence="4">214</strain>
    </source>
</reference>
<keyword evidence="5" id="KW-1185">Reference proteome</keyword>
<dbReference type="PANTHER" id="PTHR12655:SF0">
    <property type="entry name" value="ACYL-COENZYME A THIOESTERASE 9, MITOCHONDRIAL"/>
    <property type="match status" value="1"/>
</dbReference>
<evidence type="ECO:0000313" key="5">
    <source>
        <dbReference type="Proteomes" id="UP001054252"/>
    </source>
</evidence>
<dbReference type="EMBL" id="BPVZ01000165">
    <property type="protein sequence ID" value="GKV43077.1"/>
    <property type="molecule type" value="Genomic_DNA"/>
</dbReference>
<dbReference type="Proteomes" id="UP001054252">
    <property type="component" value="Unassembled WGS sequence"/>
</dbReference>
<dbReference type="AlphaFoldDB" id="A0AAV5M3C1"/>
<dbReference type="GO" id="GO:0047617">
    <property type="term" value="F:fatty acyl-CoA hydrolase activity"/>
    <property type="evidence" value="ECO:0007669"/>
    <property type="project" value="TreeGrafter"/>
</dbReference>
<dbReference type="GO" id="GO:0006637">
    <property type="term" value="P:acyl-CoA metabolic process"/>
    <property type="evidence" value="ECO:0007669"/>
    <property type="project" value="TreeGrafter"/>
</dbReference>
<evidence type="ECO:0000313" key="4">
    <source>
        <dbReference type="EMBL" id="GKV43077.1"/>
    </source>
</evidence>
<feature type="compositionally biased region" description="Polar residues" evidence="3">
    <location>
        <begin position="1"/>
        <end position="22"/>
    </location>
</feature>
<comment type="similarity">
    <text evidence="1">Belongs to the acyl coenzyme A hydrolase family.</text>
</comment>
<keyword evidence="2" id="KW-0378">Hydrolase</keyword>
<evidence type="ECO:0000256" key="3">
    <source>
        <dbReference type="SAM" id="MobiDB-lite"/>
    </source>
</evidence>
<gene>
    <name evidence="4" type="ORF">SLEP1_g50416</name>
</gene>
<name>A0AAV5M3C1_9ROSI</name>
<sequence length="136" mass="15131">MDLNSSSPQTIPVVSTFSSPFDQSPPVKDPNSASTRKPISLWPGMYHSPVTTALWEARSKIFEGLLDPPKDAPPQSELLTKTPSQSRTTILYNFSSDYILREQYRDPWNEVRIGKLLEDLDALAGTISVKVLQGLI</sequence>
<dbReference type="PANTHER" id="PTHR12655">
    <property type="entry name" value="ACYL-COA THIOESTERASE"/>
    <property type="match status" value="1"/>
</dbReference>
<evidence type="ECO:0000256" key="2">
    <source>
        <dbReference type="ARBA" id="ARBA00022801"/>
    </source>
</evidence>
<feature type="region of interest" description="Disordered" evidence="3">
    <location>
        <begin position="1"/>
        <end position="35"/>
    </location>
</feature>
<proteinExistence type="inferred from homology"/>
<comment type="caution">
    <text evidence="4">The sequence shown here is derived from an EMBL/GenBank/DDBJ whole genome shotgun (WGS) entry which is preliminary data.</text>
</comment>
<organism evidence="4 5">
    <name type="scientific">Rubroshorea leprosula</name>
    <dbReference type="NCBI Taxonomy" id="152421"/>
    <lineage>
        <taxon>Eukaryota</taxon>
        <taxon>Viridiplantae</taxon>
        <taxon>Streptophyta</taxon>
        <taxon>Embryophyta</taxon>
        <taxon>Tracheophyta</taxon>
        <taxon>Spermatophyta</taxon>
        <taxon>Magnoliopsida</taxon>
        <taxon>eudicotyledons</taxon>
        <taxon>Gunneridae</taxon>
        <taxon>Pentapetalae</taxon>
        <taxon>rosids</taxon>
        <taxon>malvids</taxon>
        <taxon>Malvales</taxon>
        <taxon>Dipterocarpaceae</taxon>
        <taxon>Rubroshorea</taxon>
    </lineage>
</organism>
<accession>A0AAV5M3C1</accession>
<dbReference type="Gene3D" id="3.10.129.10">
    <property type="entry name" value="Hotdog Thioesterase"/>
    <property type="match status" value="1"/>
</dbReference>